<name>A0A837GAV2_9VIBR</name>
<comment type="caution">
    <text evidence="1">The sequence shown here is derived from an EMBL/GenBank/DDBJ whole genome shotgun (WGS) entry which is preliminary data.</text>
</comment>
<sequence length="118" mass="13130">MIDQKFQQPGLLAETEVNPLFPRMADLVLVFFPSPGVFARNTLTIPDEFKTEATVFYEADGEPFEEMYVFLPAVLQSQYDAGKNQSGIVYSKDGLKFEPALIQALADQVTGPIEHRSG</sequence>
<organism evidence="1">
    <name type="scientific">Vibrio coralliilyticus</name>
    <dbReference type="NCBI Taxonomy" id="190893"/>
    <lineage>
        <taxon>Bacteria</taxon>
        <taxon>Pseudomonadati</taxon>
        <taxon>Pseudomonadota</taxon>
        <taxon>Gammaproteobacteria</taxon>
        <taxon>Vibrionales</taxon>
        <taxon>Vibrionaceae</taxon>
        <taxon>Vibrio</taxon>
    </lineage>
</organism>
<proteinExistence type="predicted"/>
<reference evidence="1" key="1">
    <citation type="journal article" date="2015" name="BMC Genomics">
        <title>Genome mining reveals unlocked bioactive potential of marine Gram-negative bacteria.</title>
        <authorList>
            <person name="Machado H."/>
            <person name="Sonnenschein E.C."/>
            <person name="Melchiorsen J."/>
            <person name="Gram L."/>
        </authorList>
    </citation>
    <scope>NUCLEOTIDE SEQUENCE</scope>
    <source>
        <strain evidence="1">S2052</strain>
    </source>
</reference>
<evidence type="ECO:0000313" key="1">
    <source>
        <dbReference type="EMBL" id="KJY76179.1"/>
    </source>
</evidence>
<protein>
    <submittedName>
        <fullName evidence="1">Uncharacterized protein</fullName>
    </submittedName>
</protein>
<dbReference type="RefSeq" id="WP_045985321.1">
    <property type="nucleotide sequence ID" value="NZ_CP063051.1"/>
</dbReference>
<dbReference type="AlphaFoldDB" id="A0A837GAV2"/>
<accession>A0A837GAV2</accession>
<gene>
    <name evidence="1" type="ORF">TW71_06300</name>
</gene>
<dbReference type="EMBL" id="JXXR01000004">
    <property type="protein sequence ID" value="KJY76179.1"/>
    <property type="molecule type" value="Genomic_DNA"/>
</dbReference>